<dbReference type="Proteomes" id="UP000191554">
    <property type="component" value="Unassembled WGS sequence"/>
</dbReference>
<protein>
    <submittedName>
        <fullName evidence="2">Uncharacterized protein</fullName>
    </submittedName>
</protein>
<dbReference type="EMBL" id="MZGX01000011">
    <property type="protein sequence ID" value="OPX44121.1"/>
    <property type="molecule type" value="Genomic_DNA"/>
</dbReference>
<keyword evidence="3" id="KW-1185">Reference proteome</keyword>
<dbReference type="STRING" id="48256.CLHUN_19200"/>
<name>A0A1V4SLL6_RUMHU</name>
<keyword evidence="1" id="KW-0812">Transmembrane</keyword>
<gene>
    <name evidence="2" type="ORF">CLHUN_19200</name>
</gene>
<proteinExistence type="predicted"/>
<keyword evidence="1" id="KW-0472">Membrane</keyword>
<feature type="transmembrane region" description="Helical" evidence="1">
    <location>
        <begin position="210"/>
        <end position="231"/>
    </location>
</feature>
<comment type="caution">
    <text evidence="2">The sequence shown here is derived from an EMBL/GenBank/DDBJ whole genome shotgun (WGS) entry which is preliminary data.</text>
</comment>
<feature type="transmembrane region" description="Helical" evidence="1">
    <location>
        <begin position="34"/>
        <end position="53"/>
    </location>
</feature>
<dbReference type="RefSeq" id="WP_080064354.1">
    <property type="nucleotide sequence ID" value="NZ_MZGX01000011.1"/>
</dbReference>
<dbReference type="AlphaFoldDB" id="A0A1V4SLL6"/>
<accession>A0A1V4SLL6</accession>
<feature type="transmembrane region" description="Helical" evidence="1">
    <location>
        <begin position="164"/>
        <end position="186"/>
    </location>
</feature>
<evidence type="ECO:0000256" key="1">
    <source>
        <dbReference type="SAM" id="Phobius"/>
    </source>
</evidence>
<dbReference type="OrthoDB" id="1738700at2"/>
<organism evidence="2 3">
    <name type="scientific">Ruminiclostridium hungatei</name>
    <name type="common">Clostridium hungatei</name>
    <dbReference type="NCBI Taxonomy" id="48256"/>
    <lineage>
        <taxon>Bacteria</taxon>
        <taxon>Bacillati</taxon>
        <taxon>Bacillota</taxon>
        <taxon>Clostridia</taxon>
        <taxon>Eubacteriales</taxon>
        <taxon>Oscillospiraceae</taxon>
        <taxon>Ruminiclostridium</taxon>
    </lineage>
</organism>
<evidence type="ECO:0000313" key="2">
    <source>
        <dbReference type="EMBL" id="OPX44121.1"/>
    </source>
</evidence>
<sequence>MSYRRLTLIIAGQLALLFPVVFMALRLFQGNTDYLIAFMFFTIIFLYTVSFVIKEIKNVRIDKKSGIQSDIMIFHNQKLLYKSHKDNMPPIRLATFSYCDKEEYISLSGDYSNIKLIKGNHYKVKYYKNSGLLTDITLYKGRKIGKAISKVSGDRKVLGGPKTIFSLLVNLLLYGLPVFILFWGAYEFFKFLQNALLMSKKDILLIQPDFLKSTFIIFGFAAIMLVFLEKVEPISFGKLNDIYKKIGFHRSLSILLISFFIVLSIMFNTYVKISENGIVMHSIYSNKVYPLKSVDCIKTYPYSSTYRRKVTLKLQYTLFLEDGQAIELNKSRIFWDKVSRLNAAFSSQGVPIRKGCLAYPDSVDLFLSEDLDVERDMDKLKEVLIIEEIPLH</sequence>
<feature type="transmembrane region" description="Helical" evidence="1">
    <location>
        <begin position="252"/>
        <end position="271"/>
    </location>
</feature>
<keyword evidence="1" id="KW-1133">Transmembrane helix</keyword>
<evidence type="ECO:0000313" key="3">
    <source>
        <dbReference type="Proteomes" id="UP000191554"/>
    </source>
</evidence>
<reference evidence="2 3" key="1">
    <citation type="submission" date="2017-03" db="EMBL/GenBank/DDBJ databases">
        <title>Genome sequence of Clostridium hungatei DSM 14427.</title>
        <authorList>
            <person name="Poehlein A."/>
            <person name="Daniel R."/>
        </authorList>
    </citation>
    <scope>NUCLEOTIDE SEQUENCE [LARGE SCALE GENOMIC DNA]</scope>
    <source>
        <strain evidence="2 3">DSM 14427</strain>
    </source>
</reference>